<reference evidence="4" key="2">
    <citation type="submission" date="2021-03" db="EMBL/GenBank/DDBJ databases">
        <authorList>
            <person name="Cao W."/>
        </authorList>
    </citation>
    <scope>NUCLEOTIDE SEQUENCE</scope>
    <source>
        <strain evidence="4">110414</strain>
    </source>
</reference>
<feature type="domain" description="LTD" evidence="3">
    <location>
        <begin position="18"/>
        <end position="149"/>
    </location>
</feature>
<keyword evidence="2" id="KW-0732">Signal</keyword>
<dbReference type="InterPro" id="IPR013783">
    <property type="entry name" value="Ig-like_fold"/>
</dbReference>
<sequence length="1077" mass="110485">MKYGLLRRVALGVVLCGAFGAAQAQVVISQVYGGGGNSGATLKSDFIELRNNGATAVDLTGWSVQYASAAGTSWTNKTALSGSIQPGGYYLVKQADGAGGTTDLPTPDATGTIAMAGTAGKVALVSNNTALSGACPSGGGIVDFVGYGSTATCAETAPTGTLSNTTAALRNGDGSVDTNNNSADFSIGTPNPRNSSAEPPQPEPATPRTIPQIQGNGLVSPHVGEKVVTEGIVTARKFNNGFFLQSANDDGDPATSEGVFVFTSSAPPASAAVGNRVRVTAKVEEFTPSTNPNQLSITELSSPTVEVLETGVALPAPVEITAAELNANAAPGTLEKLEGMRVSVAHAIAISGTDGSIDEDDAIGGTDSVFYVKLPETATPFREPGIGVLDVIPIPADKNPPRFDTNPERLMVRARQQIGAASLSLDGGAQVDGLVGVLDYYSATWALLPDATSPPTVTGGKLPEAVADPAYEDVTIGGFNLLRFFDEVADGDGAPTLKAAAVDKRLGKTAWAICDYLKAPDILGVVEVEHLAILQRLADRINTTCARAPGYVAYLVEGNDVGGIDVGFLVSTRSLGASPRVEVLDVQQIGKNAVLANPDGSSSLLNDRPPLVLHAVVHQDNGASYPVTVIANHLRSLNDIDSIAAGSNGWPTAGARVRAKRAEQARFTAQLVQDEQIAHPGSKIVMVGDFNAFEFNDGYTDVLGIIKGEEAPEDQVLTWVPSPLTSILIDGSQLIGDPAQRYSYVFEGNAQSLDHVLVNEALALDDVGLSVDHARINADFGVFHYGDAATPLRVSDHDPVRLSIKVPAFRSANLSVQLQASSATAHVGSDIGYTARVGNTGPNAAAFAAVAFVFDALLSPAVTAADGWTCAAPVQDAATTTVTCATPSLASGASADFALTAIAPDSAGGKSLGLAAAVQSQITDPANADNQASVSVGIEASADLAVSLSGPKTPSGKLNYGRTETFPLTLRNNGADKAWNPSVTLRGDALAANVAIAAPAGWQCEVGGDGANFEATCRFAGAFAAGASQRFDFAIVIPARPSSIYSLNLDAAATASTPDPQTANNAARYSNRIVGVP</sequence>
<dbReference type="EMBL" id="JAGKTC010000001">
    <property type="protein sequence ID" value="MBP3983193.1"/>
    <property type="molecule type" value="Genomic_DNA"/>
</dbReference>
<dbReference type="RefSeq" id="WP_210535053.1">
    <property type="nucleotide sequence ID" value="NZ_JAGKTC010000001.1"/>
</dbReference>
<dbReference type="InterPro" id="IPR036415">
    <property type="entry name" value="Lamin_tail_dom_sf"/>
</dbReference>
<protein>
    <submittedName>
        <fullName evidence="4">Lamin tail domain-containing protein</fullName>
    </submittedName>
</protein>
<dbReference type="InterPro" id="IPR005135">
    <property type="entry name" value="Endo/exonuclease/phosphatase"/>
</dbReference>
<keyword evidence="5" id="KW-1185">Reference proteome</keyword>
<dbReference type="Proteomes" id="UP000673447">
    <property type="component" value="Unassembled WGS sequence"/>
</dbReference>
<accession>A0A941AUI1</accession>
<dbReference type="PANTHER" id="PTHR42834:SF1">
    <property type="entry name" value="ENDONUCLEASE_EXONUCLEASE_PHOSPHATASE FAMILY PROTEIN (AFU_ORTHOLOGUE AFUA_3G09210)"/>
    <property type="match status" value="1"/>
</dbReference>
<dbReference type="InterPro" id="IPR001322">
    <property type="entry name" value="Lamin_tail_dom"/>
</dbReference>
<organism evidence="4 5">
    <name type="scientific">Pseudoxanthomonas helianthi</name>
    <dbReference type="NCBI Taxonomy" id="1453541"/>
    <lineage>
        <taxon>Bacteria</taxon>
        <taxon>Pseudomonadati</taxon>
        <taxon>Pseudomonadota</taxon>
        <taxon>Gammaproteobacteria</taxon>
        <taxon>Lysobacterales</taxon>
        <taxon>Lysobacteraceae</taxon>
        <taxon>Pseudoxanthomonas</taxon>
    </lineage>
</organism>
<dbReference type="SUPFAM" id="SSF74853">
    <property type="entry name" value="Lamin A/C globular tail domain"/>
    <property type="match status" value="1"/>
</dbReference>
<evidence type="ECO:0000313" key="5">
    <source>
        <dbReference type="Proteomes" id="UP000673447"/>
    </source>
</evidence>
<feature type="signal peptide" evidence="2">
    <location>
        <begin position="1"/>
        <end position="24"/>
    </location>
</feature>
<evidence type="ECO:0000313" key="4">
    <source>
        <dbReference type="EMBL" id="MBP3983193.1"/>
    </source>
</evidence>
<dbReference type="Gene3D" id="2.60.40.1260">
    <property type="entry name" value="Lamin Tail domain"/>
    <property type="match status" value="1"/>
</dbReference>
<dbReference type="Pfam" id="PF00932">
    <property type="entry name" value="LTD"/>
    <property type="match status" value="1"/>
</dbReference>
<gene>
    <name evidence="4" type="ORF">J5837_02050</name>
</gene>
<feature type="region of interest" description="Disordered" evidence="1">
    <location>
        <begin position="164"/>
        <end position="218"/>
    </location>
</feature>
<dbReference type="GO" id="GO:0003824">
    <property type="term" value="F:catalytic activity"/>
    <property type="evidence" value="ECO:0007669"/>
    <property type="project" value="InterPro"/>
</dbReference>
<reference evidence="4" key="1">
    <citation type="journal article" date="2016" name="Int. J. Syst. Evol. Microbiol.">
        <title>Pseudoxanthomonas helianthi sp. nov., isolated from roots of Jerusalem artichoke (Helianthus tuberosus).</title>
        <authorList>
            <person name="Kittiwongwattana C."/>
            <person name="Thawai C."/>
        </authorList>
    </citation>
    <scope>NUCLEOTIDE SEQUENCE</scope>
    <source>
        <strain evidence="4">110414</strain>
    </source>
</reference>
<dbReference type="InterPro" id="IPR001434">
    <property type="entry name" value="OmcB-like_DUF11"/>
</dbReference>
<evidence type="ECO:0000259" key="3">
    <source>
        <dbReference type="PROSITE" id="PS51841"/>
    </source>
</evidence>
<name>A0A941AUI1_9GAMM</name>
<evidence type="ECO:0000256" key="2">
    <source>
        <dbReference type="SAM" id="SignalP"/>
    </source>
</evidence>
<dbReference type="Gene3D" id="2.60.40.10">
    <property type="entry name" value="Immunoglobulins"/>
    <property type="match status" value="1"/>
</dbReference>
<dbReference type="PROSITE" id="PS51841">
    <property type="entry name" value="LTD"/>
    <property type="match status" value="1"/>
</dbReference>
<dbReference type="AlphaFoldDB" id="A0A941AUI1"/>
<evidence type="ECO:0000256" key="1">
    <source>
        <dbReference type="SAM" id="MobiDB-lite"/>
    </source>
</evidence>
<dbReference type="Pfam" id="PF03372">
    <property type="entry name" value="Exo_endo_phos"/>
    <property type="match status" value="1"/>
</dbReference>
<proteinExistence type="predicted"/>
<dbReference type="Pfam" id="PF01345">
    <property type="entry name" value="DUF11"/>
    <property type="match status" value="1"/>
</dbReference>
<comment type="caution">
    <text evidence="4">The sequence shown here is derived from an EMBL/GenBank/DDBJ whole genome shotgun (WGS) entry which is preliminary data.</text>
</comment>
<dbReference type="SUPFAM" id="SSF56219">
    <property type="entry name" value="DNase I-like"/>
    <property type="match status" value="1"/>
</dbReference>
<dbReference type="InterPro" id="IPR036691">
    <property type="entry name" value="Endo/exonu/phosph_ase_sf"/>
</dbReference>
<dbReference type="Gene3D" id="3.60.10.10">
    <property type="entry name" value="Endonuclease/exonuclease/phosphatase"/>
    <property type="match status" value="1"/>
</dbReference>
<dbReference type="PANTHER" id="PTHR42834">
    <property type="entry name" value="ENDONUCLEASE/EXONUCLEASE/PHOSPHATASE FAMILY PROTEIN (AFU_ORTHOLOGUE AFUA_3G09210)"/>
    <property type="match status" value="1"/>
</dbReference>
<feature type="compositionally biased region" description="Polar residues" evidence="1">
    <location>
        <begin position="176"/>
        <end position="198"/>
    </location>
</feature>
<dbReference type="CDD" id="cd04486">
    <property type="entry name" value="YhcR_OBF_like"/>
    <property type="match status" value="1"/>
</dbReference>
<feature type="chain" id="PRO_5037114700" evidence="2">
    <location>
        <begin position="25"/>
        <end position="1077"/>
    </location>
</feature>